<protein>
    <recommendedName>
        <fullName evidence="4">PH domain-containing protein</fullName>
    </recommendedName>
</protein>
<name>A0A4R6BEC5_9STAP</name>
<evidence type="ECO:0000256" key="1">
    <source>
        <dbReference type="SAM" id="Phobius"/>
    </source>
</evidence>
<comment type="caution">
    <text evidence="2">The sequence shown here is derived from an EMBL/GenBank/DDBJ whole genome shotgun (WGS) entry which is preliminary data.</text>
</comment>
<evidence type="ECO:0008006" key="4">
    <source>
        <dbReference type="Google" id="ProtNLM"/>
    </source>
</evidence>
<accession>A0A4R6BEC5</accession>
<sequence length="142" mass="16737">MEKRGEHMKFQSQGNPLFYGITVILISMLVFYYFISSFLMFIFTFLLTTLLIVMLLREYYIISRLLTVHRGISRIQIDIMQIEVLNIAVYGSRIGVEICSKETDQIVVFPVETERFVKLLLKRNPKIYLQNQQNMDAVRCNL</sequence>
<keyword evidence="1" id="KW-0472">Membrane</keyword>
<dbReference type="AlphaFoldDB" id="A0A4R6BEC5"/>
<dbReference type="OrthoDB" id="2417931at2"/>
<keyword evidence="1" id="KW-0812">Transmembrane</keyword>
<proteinExistence type="predicted"/>
<organism evidence="2 3">
    <name type="scientific">Macrococcus brunensis</name>
    <dbReference type="NCBI Taxonomy" id="198483"/>
    <lineage>
        <taxon>Bacteria</taxon>
        <taxon>Bacillati</taxon>
        <taxon>Bacillota</taxon>
        <taxon>Bacilli</taxon>
        <taxon>Bacillales</taxon>
        <taxon>Staphylococcaceae</taxon>
        <taxon>Macrococcus</taxon>
    </lineage>
</organism>
<reference evidence="2 3" key="1">
    <citation type="submission" date="2019-01" db="EMBL/GenBank/DDBJ databases">
        <title>Draft genome sequences of the type strains of six Macrococcus species.</title>
        <authorList>
            <person name="Mazhar S."/>
            <person name="Altermann E."/>
            <person name="Hill C."/>
            <person name="Mcauliffe O."/>
        </authorList>
    </citation>
    <scope>NUCLEOTIDE SEQUENCE [LARGE SCALE GENOMIC DNA]</scope>
    <source>
        <strain evidence="2 3">CCM4811</strain>
    </source>
</reference>
<keyword evidence="3" id="KW-1185">Reference proteome</keyword>
<feature type="transmembrane region" description="Helical" evidence="1">
    <location>
        <begin position="41"/>
        <end position="60"/>
    </location>
</feature>
<dbReference type="EMBL" id="SCWA01000006">
    <property type="protein sequence ID" value="TDL98144.1"/>
    <property type="molecule type" value="Genomic_DNA"/>
</dbReference>
<gene>
    <name evidence="2" type="ORF">ERX27_04395</name>
</gene>
<feature type="transmembrane region" description="Helical" evidence="1">
    <location>
        <begin position="16"/>
        <end position="35"/>
    </location>
</feature>
<evidence type="ECO:0000313" key="3">
    <source>
        <dbReference type="Proteomes" id="UP000295310"/>
    </source>
</evidence>
<keyword evidence="1" id="KW-1133">Transmembrane helix</keyword>
<dbReference type="Proteomes" id="UP000295310">
    <property type="component" value="Unassembled WGS sequence"/>
</dbReference>
<evidence type="ECO:0000313" key="2">
    <source>
        <dbReference type="EMBL" id="TDL98144.1"/>
    </source>
</evidence>